<accession>A0ABU5UZF0</accession>
<proteinExistence type="predicted"/>
<evidence type="ECO:0000313" key="2">
    <source>
        <dbReference type="Proteomes" id="UP001303285"/>
    </source>
</evidence>
<name>A0ABU5UZF0_NODSP</name>
<reference evidence="1 2" key="1">
    <citation type="submission" date="2023-12" db="EMBL/GenBank/DDBJ databases">
        <title>Baltic Sea Cyanobacteria.</title>
        <authorList>
            <person name="Delbaje E."/>
            <person name="Fewer D.P."/>
            <person name="Shishido T.K."/>
        </authorList>
    </citation>
    <scope>NUCLEOTIDE SEQUENCE [LARGE SCALE GENOMIC DNA]</scope>
    <source>
        <strain evidence="1 2">UHCC 0060</strain>
    </source>
</reference>
<protein>
    <submittedName>
        <fullName evidence="1">Uncharacterized protein</fullName>
    </submittedName>
</protein>
<dbReference type="EMBL" id="JAYGHK010000154">
    <property type="protein sequence ID" value="MEA5610905.1"/>
    <property type="molecule type" value="Genomic_DNA"/>
</dbReference>
<keyword evidence="2" id="KW-1185">Reference proteome</keyword>
<evidence type="ECO:0000313" key="1">
    <source>
        <dbReference type="EMBL" id="MEA5610905.1"/>
    </source>
</evidence>
<dbReference type="Proteomes" id="UP001303285">
    <property type="component" value="Unassembled WGS sequence"/>
</dbReference>
<organism evidence="1 2">
    <name type="scientific">Nodularia spumigena UHCC 0060</name>
    <dbReference type="NCBI Taxonomy" id="3110300"/>
    <lineage>
        <taxon>Bacteria</taxon>
        <taxon>Bacillati</taxon>
        <taxon>Cyanobacteriota</taxon>
        <taxon>Cyanophyceae</taxon>
        <taxon>Nostocales</taxon>
        <taxon>Nodulariaceae</taxon>
        <taxon>Nodularia</taxon>
    </lineage>
</organism>
<comment type="caution">
    <text evidence="1">The sequence shown here is derived from an EMBL/GenBank/DDBJ whole genome shotgun (WGS) entry which is preliminary data.</text>
</comment>
<sequence>MIYQFIKIYDGGFKSPTNAYHLSALGYEFSVVVNADIVGGLKPIINLN</sequence>
<gene>
    <name evidence="1" type="ORF">VB695_23060</name>
</gene>